<dbReference type="PANTHER" id="PTHR45947:SF3">
    <property type="entry name" value="SULFOQUINOVOSYL TRANSFERASE SQD2"/>
    <property type="match status" value="1"/>
</dbReference>
<dbReference type="GO" id="GO:0016757">
    <property type="term" value="F:glycosyltransferase activity"/>
    <property type="evidence" value="ECO:0007669"/>
    <property type="project" value="InterPro"/>
</dbReference>
<evidence type="ECO:0000259" key="2">
    <source>
        <dbReference type="Pfam" id="PF00534"/>
    </source>
</evidence>
<evidence type="ECO:0000313" key="3">
    <source>
        <dbReference type="EMBL" id="QHU21801.1"/>
    </source>
</evidence>
<dbReference type="EMBL" id="MN740992">
    <property type="protein sequence ID" value="QHU21801.1"/>
    <property type="molecule type" value="Genomic_DNA"/>
</dbReference>
<dbReference type="InterPro" id="IPR001296">
    <property type="entry name" value="Glyco_trans_1"/>
</dbReference>
<name>A0A6C0KX16_9ZZZZ</name>
<accession>A0A6C0KX16</accession>
<dbReference type="AlphaFoldDB" id="A0A6C0KX16"/>
<dbReference type="Gene3D" id="3.40.50.2000">
    <property type="entry name" value="Glycogen Phosphorylase B"/>
    <property type="match status" value="1"/>
</dbReference>
<sequence length="404" mass="46353">MKFQKYIVGATVLLFAIVAVVLFYDAKMSTALVIDKDTRSLTNFDLWAKYSLEKASARTNAKSRSVMLLHAYVPFWNAGSEVCAHTVNKTLVEKGHEVWVGVPGYPNRIYEGVHMFDLNDRAFLHKLLKHTQVLSTHSYRDRCIKLSNQYGCAFMDWYHGGTYTANANKQGEIKDPRFWGVFNSDSLRASFNDISDNKLYILRPSVDWREYEVEKQKQKPRYITLSNLNTNKGGHILIQIAKSAPELDFLGVRGSYWKQVEDHTVDNITYINNTPRIKEVYALTKILIMPSEAETWGRTAVEAMSSGIPVVVSPTPGLRECCQDAALFVERDDIKEWVRILRRLSTDKAFYDEYAGRGKARARQLEPTHDLEMFMEFYEQKVLPSADPTLGKPPTFLEKFLDMM</sequence>
<feature type="domain" description="Glycosyl transferase family 1" evidence="2">
    <location>
        <begin position="214"/>
        <end position="358"/>
    </location>
</feature>
<keyword evidence="1" id="KW-0472">Membrane</keyword>
<dbReference type="Pfam" id="PF00534">
    <property type="entry name" value="Glycos_transf_1"/>
    <property type="match status" value="1"/>
</dbReference>
<dbReference type="SUPFAM" id="SSF53756">
    <property type="entry name" value="UDP-Glycosyltransferase/glycogen phosphorylase"/>
    <property type="match status" value="1"/>
</dbReference>
<reference evidence="3" key="1">
    <citation type="journal article" date="2020" name="Nature">
        <title>Giant virus diversity and host interactions through global metagenomics.</title>
        <authorList>
            <person name="Schulz F."/>
            <person name="Roux S."/>
            <person name="Paez-Espino D."/>
            <person name="Jungbluth S."/>
            <person name="Walsh D.A."/>
            <person name="Denef V.J."/>
            <person name="McMahon K.D."/>
            <person name="Konstantinidis K.T."/>
            <person name="Eloe-Fadrosh E.A."/>
            <person name="Kyrpides N.C."/>
            <person name="Woyke T."/>
        </authorList>
    </citation>
    <scope>NUCLEOTIDE SEQUENCE</scope>
    <source>
        <strain evidence="3">GVMAG-S-3300013286-35</strain>
    </source>
</reference>
<evidence type="ECO:0000256" key="1">
    <source>
        <dbReference type="SAM" id="Phobius"/>
    </source>
</evidence>
<keyword evidence="1" id="KW-0812">Transmembrane</keyword>
<protein>
    <recommendedName>
        <fullName evidence="2">Glycosyl transferase family 1 domain-containing protein</fullName>
    </recommendedName>
</protein>
<dbReference type="PANTHER" id="PTHR45947">
    <property type="entry name" value="SULFOQUINOVOSYL TRANSFERASE SQD2"/>
    <property type="match status" value="1"/>
</dbReference>
<proteinExistence type="predicted"/>
<dbReference type="CDD" id="cd03801">
    <property type="entry name" value="GT4_PimA-like"/>
    <property type="match status" value="1"/>
</dbReference>
<feature type="transmembrane region" description="Helical" evidence="1">
    <location>
        <begin position="6"/>
        <end position="24"/>
    </location>
</feature>
<dbReference type="InterPro" id="IPR050194">
    <property type="entry name" value="Glycosyltransferase_grp1"/>
</dbReference>
<organism evidence="3">
    <name type="scientific">viral metagenome</name>
    <dbReference type="NCBI Taxonomy" id="1070528"/>
    <lineage>
        <taxon>unclassified sequences</taxon>
        <taxon>metagenomes</taxon>
        <taxon>organismal metagenomes</taxon>
    </lineage>
</organism>
<keyword evidence="1" id="KW-1133">Transmembrane helix</keyword>